<keyword evidence="7" id="KW-0808">Transferase</keyword>
<evidence type="ECO:0000259" key="16">
    <source>
        <dbReference type="PROSITE" id="PS50109"/>
    </source>
</evidence>
<dbReference type="InterPro" id="IPR003661">
    <property type="entry name" value="HisK_dim/P_dom"/>
</dbReference>
<keyword evidence="9" id="KW-0547">Nucleotide-binding</keyword>
<keyword evidence="10" id="KW-0418">Kinase</keyword>
<sequence length="457" mass="51994">MKQLFNRMSLKEKWMLSTATTIFISYALICLILYISLHTWLLNNEERGALRSADDMSSFFETLSPTTTIQQLQDRLSNTIGKQEQTIRIMNFDGINILSFNEVSPSVPTVATYEELLNTVIRKTDDAYIVERIVQIGPFQGYMQLIHPLTTFHKMMQYVLTTMILVGIGALLLVALISYYLANHLIRPIQQLRDSMRSVRDKGLTAREAFTYHADDEIGDLLTMYDSMLEELNISFTQQQQFVADASHELRTPIQAVEGHLSLLTRWGKDDPQILNESIASSLTEVQRMKKMIEELLQLARREQVSASEADVAVVLTQAINELIAVYPDTLFQVEETEQKQLAAISPEALAQILRNIMENGIRYNETVPEIIISTAQIDGCFYVEIKDNGIGIAKEHLPFIFDRFYRVDESRQQKGGGTGLGLSITKMLATKYHVELKVQSEIRQGTTFLLKIPLKK</sequence>
<dbReference type="SMART" id="SM00388">
    <property type="entry name" value="HisKA"/>
    <property type="match status" value="1"/>
</dbReference>
<dbReference type="GO" id="GO:0005886">
    <property type="term" value="C:plasma membrane"/>
    <property type="evidence" value="ECO:0007669"/>
    <property type="project" value="UniProtKB-SubCell"/>
</dbReference>
<dbReference type="Pfam" id="PF18719">
    <property type="entry name" value="ArlS_N"/>
    <property type="match status" value="1"/>
</dbReference>
<evidence type="ECO:0000256" key="11">
    <source>
        <dbReference type="ARBA" id="ARBA00022840"/>
    </source>
</evidence>
<feature type="domain" description="HAMP" evidence="17">
    <location>
        <begin position="183"/>
        <end position="237"/>
    </location>
</feature>
<dbReference type="InterPro" id="IPR041610">
    <property type="entry name" value="ArlS_N"/>
</dbReference>
<dbReference type="InterPro" id="IPR004358">
    <property type="entry name" value="Sig_transdc_His_kin-like_C"/>
</dbReference>
<dbReference type="PROSITE" id="PS50885">
    <property type="entry name" value="HAMP"/>
    <property type="match status" value="1"/>
</dbReference>
<keyword evidence="19" id="KW-1185">Reference proteome</keyword>
<dbReference type="InterPro" id="IPR036097">
    <property type="entry name" value="HisK_dim/P_sf"/>
</dbReference>
<gene>
    <name evidence="18" type="ORF">P9B03_00845</name>
</gene>
<proteinExistence type="predicted"/>
<evidence type="ECO:0000256" key="10">
    <source>
        <dbReference type="ARBA" id="ARBA00022777"/>
    </source>
</evidence>
<evidence type="ECO:0000256" key="14">
    <source>
        <dbReference type="ARBA" id="ARBA00023136"/>
    </source>
</evidence>
<dbReference type="InterPro" id="IPR003660">
    <property type="entry name" value="HAMP_dom"/>
</dbReference>
<dbReference type="InterPro" id="IPR036890">
    <property type="entry name" value="HATPase_C_sf"/>
</dbReference>
<dbReference type="PROSITE" id="PS50109">
    <property type="entry name" value="HIS_KIN"/>
    <property type="match status" value="1"/>
</dbReference>
<organism evidence="18 19">
    <name type="scientific">Metasolibacillus meyeri</name>
    <dbReference type="NCBI Taxonomy" id="1071052"/>
    <lineage>
        <taxon>Bacteria</taxon>
        <taxon>Bacillati</taxon>
        <taxon>Bacillota</taxon>
        <taxon>Bacilli</taxon>
        <taxon>Bacillales</taxon>
        <taxon>Caryophanaceae</taxon>
        <taxon>Metasolibacillus</taxon>
    </lineage>
</organism>
<dbReference type="InterPro" id="IPR050398">
    <property type="entry name" value="HssS/ArlS-like"/>
</dbReference>
<evidence type="ECO:0000256" key="15">
    <source>
        <dbReference type="SAM" id="Phobius"/>
    </source>
</evidence>
<feature type="transmembrane region" description="Helical" evidence="15">
    <location>
        <begin position="14"/>
        <end position="37"/>
    </location>
</feature>
<dbReference type="PANTHER" id="PTHR45528:SF12">
    <property type="entry name" value="SENSOR HISTIDINE KINASE ARSS"/>
    <property type="match status" value="1"/>
</dbReference>
<feature type="transmembrane region" description="Helical" evidence="15">
    <location>
        <begin position="158"/>
        <end position="182"/>
    </location>
</feature>
<dbReference type="InterPro" id="IPR005467">
    <property type="entry name" value="His_kinase_dom"/>
</dbReference>
<evidence type="ECO:0000256" key="2">
    <source>
        <dbReference type="ARBA" id="ARBA00004651"/>
    </source>
</evidence>
<comment type="caution">
    <text evidence="18">The sequence shown here is derived from an EMBL/GenBank/DDBJ whole genome shotgun (WGS) entry which is preliminary data.</text>
</comment>
<dbReference type="PANTHER" id="PTHR45528">
    <property type="entry name" value="SENSOR HISTIDINE KINASE CPXA"/>
    <property type="match status" value="1"/>
</dbReference>
<name>A0AAW9NH31_9BACL</name>
<comment type="catalytic activity">
    <reaction evidence="1">
        <text>ATP + protein L-histidine = ADP + protein N-phospho-L-histidine.</text>
        <dbReference type="EC" id="2.7.13.3"/>
    </reaction>
</comment>
<evidence type="ECO:0000256" key="7">
    <source>
        <dbReference type="ARBA" id="ARBA00022679"/>
    </source>
</evidence>
<evidence type="ECO:0000313" key="18">
    <source>
        <dbReference type="EMBL" id="MEC1177017.1"/>
    </source>
</evidence>
<dbReference type="InterPro" id="IPR003594">
    <property type="entry name" value="HATPase_dom"/>
</dbReference>
<keyword evidence="11 18" id="KW-0067">ATP-binding</keyword>
<reference evidence="18 19" key="1">
    <citation type="submission" date="2023-03" db="EMBL/GenBank/DDBJ databases">
        <title>Bacillus Genome Sequencing.</title>
        <authorList>
            <person name="Dunlap C."/>
        </authorList>
    </citation>
    <scope>NUCLEOTIDE SEQUENCE [LARGE SCALE GENOMIC DNA]</scope>
    <source>
        <strain evidence="18 19">B-59205</strain>
    </source>
</reference>
<evidence type="ECO:0000256" key="6">
    <source>
        <dbReference type="ARBA" id="ARBA00022553"/>
    </source>
</evidence>
<dbReference type="SMART" id="SM00387">
    <property type="entry name" value="HATPase_c"/>
    <property type="match status" value="1"/>
</dbReference>
<comment type="subcellular location">
    <subcellularLocation>
        <location evidence="2">Cell membrane</location>
        <topology evidence="2">Multi-pass membrane protein</topology>
    </subcellularLocation>
</comment>
<dbReference type="Pfam" id="PF00512">
    <property type="entry name" value="HisKA"/>
    <property type="match status" value="1"/>
</dbReference>
<dbReference type="CDD" id="cd00082">
    <property type="entry name" value="HisKA"/>
    <property type="match status" value="1"/>
</dbReference>
<dbReference type="EMBL" id="JARSFG010000003">
    <property type="protein sequence ID" value="MEC1177017.1"/>
    <property type="molecule type" value="Genomic_DNA"/>
</dbReference>
<dbReference type="Gene3D" id="3.30.565.10">
    <property type="entry name" value="Histidine kinase-like ATPase, C-terminal domain"/>
    <property type="match status" value="1"/>
</dbReference>
<dbReference type="CDD" id="cd00075">
    <property type="entry name" value="HATPase"/>
    <property type="match status" value="1"/>
</dbReference>
<dbReference type="CDD" id="cd06225">
    <property type="entry name" value="HAMP"/>
    <property type="match status" value="1"/>
</dbReference>
<dbReference type="RefSeq" id="WP_326121232.1">
    <property type="nucleotide sequence ID" value="NZ_JARSFG010000003.1"/>
</dbReference>
<feature type="domain" description="Histidine kinase" evidence="16">
    <location>
        <begin position="245"/>
        <end position="457"/>
    </location>
</feature>
<evidence type="ECO:0000256" key="8">
    <source>
        <dbReference type="ARBA" id="ARBA00022692"/>
    </source>
</evidence>
<dbReference type="GO" id="GO:0000155">
    <property type="term" value="F:phosphorelay sensor kinase activity"/>
    <property type="evidence" value="ECO:0007669"/>
    <property type="project" value="InterPro"/>
</dbReference>
<keyword evidence="5" id="KW-1003">Cell membrane</keyword>
<evidence type="ECO:0000256" key="1">
    <source>
        <dbReference type="ARBA" id="ARBA00000085"/>
    </source>
</evidence>
<dbReference type="PRINTS" id="PR00344">
    <property type="entry name" value="BCTRLSENSOR"/>
</dbReference>
<dbReference type="AlphaFoldDB" id="A0AAW9NH31"/>
<dbReference type="GO" id="GO:0005524">
    <property type="term" value="F:ATP binding"/>
    <property type="evidence" value="ECO:0007669"/>
    <property type="project" value="UniProtKB-KW"/>
</dbReference>
<protein>
    <recommendedName>
        <fullName evidence="4">Signal transduction histidine-protein kinase ArlS</fullName>
        <ecNumber evidence="3">2.7.13.3</ecNumber>
    </recommendedName>
</protein>
<evidence type="ECO:0000259" key="17">
    <source>
        <dbReference type="PROSITE" id="PS50885"/>
    </source>
</evidence>
<evidence type="ECO:0000256" key="5">
    <source>
        <dbReference type="ARBA" id="ARBA00022475"/>
    </source>
</evidence>
<dbReference type="Proteomes" id="UP001344888">
    <property type="component" value="Unassembled WGS sequence"/>
</dbReference>
<accession>A0AAW9NH31</accession>
<keyword evidence="14 15" id="KW-0472">Membrane</keyword>
<evidence type="ECO:0000256" key="3">
    <source>
        <dbReference type="ARBA" id="ARBA00012438"/>
    </source>
</evidence>
<dbReference type="EC" id="2.7.13.3" evidence="3"/>
<dbReference type="FunFam" id="3.30.565.10:FF:000006">
    <property type="entry name" value="Sensor histidine kinase WalK"/>
    <property type="match status" value="1"/>
</dbReference>
<evidence type="ECO:0000256" key="9">
    <source>
        <dbReference type="ARBA" id="ARBA00022741"/>
    </source>
</evidence>
<evidence type="ECO:0000256" key="4">
    <source>
        <dbReference type="ARBA" id="ARBA00015735"/>
    </source>
</evidence>
<keyword evidence="12 15" id="KW-1133">Transmembrane helix</keyword>
<dbReference type="SUPFAM" id="SSF55874">
    <property type="entry name" value="ATPase domain of HSP90 chaperone/DNA topoisomerase II/histidine kinase"/>
    <property type="match status" value="1"/>
</dbReference>
<dbReference type="FunFam" id="1.10.287.130:FF:000001">
    <property type="entry name" value="Two-component sensor histidine kinase"/>
    <property type="match status" value="1"/>
</dbReference>
<keyword evidence="13" id="KW-0902">Two-component regulatory system</keyword>
<dbReference type="Pfam" id="PF00672">
    <property type="entry name" value="HAMP"/>
    <property type="match status" value="1"/>
</dbReference>
<keyword evidence="8 15" id="KW-0812">Transmembrane</keyword>
<evidence type="ECO:0000313" key="19">
    <source>
        <dbReference type="Proteomes" id="UP001344888"/>
    </source>
</evidence>
<evidence type="ECO:0000256" key="12">
    <source>
        <dbReference type="ARBA" id="ARBA00022989"/>
    </source>
</evidence>
<evidence type="ECO:0000256" key="13">
    <source>
        <dbReference type="ARBA" id="ARBA00023012"/>
    </source>
</evidence>
<dbReference type="SUPFAM" id="SSF47384">
    <property type="entry name" value="Homodimeric domain of signal transducing histidine kinase"/>
    <property type="match status" value="1"/>
</dbReference>
<dbReference type="Pfam" id="PF02518">
    <property type="entry name" value="HATPase_c"/>
    <property type="match status" value="1"/>
</dbReference>
<dbReference type="Gene3D" id="6.10.340.10">
    <property type="match status" value="1"/>
</dbReference>
<dbReference type="Gene3D" id="1.10.287.130">
    <property type="match status" value="1"/>
</dbReference>
<keyword evidence="6" id="KW-0597">Phosphoprotein</keyword>